<evidence type="ECO:0008006" key="4">
    <source>
        <dbReference type="Google" id="ProtNLM"/>
    </source>
</evidence>
<feature type="compositionally biased region" description="Basic and acidic residues" evidence="1">
    <location>
        <begin position="329"/>
        <end position="346"/>
    </location>
</feature>
<feature type="region of interest" description="Disordered" evidence="1">
    <location>
        <begin position="166"/>
        <end position="187"/>
    </location>
</feature>
<dbReference type="AlphaFoldDB" id="A0A9P7PXG8"/>
<keyword evidence="3" id="KW-1185">Reference proteome</keyword>
<protein>
    <recommendedName>
        <fullName evidence="4">Stc1 domain-containing protein</fullName>
    </recommendedName>
</protein>
<feature type="compositionally biased region" description="Basic and acidic residues" evidence="1">
    <location>
        <begin position="71"/>
        <end position="82"/>
    </location>
</feature>
<sequence>MDSLPTRRCYACRTTRPITDFPFKTVANPESNNPNQERLRACRSCTEARQRRRQRQHAAREETPSRAVSDVGERNDGERRTAEEETVRRWCSACRKTRPITDFPLKNGAREDDPNAERALTCRPCKDARHRRNQRLRVVRQESLSRYATDDAERRWCSSCRKTRPLADFPPKRGTNPDNPNPERARGCLPCKVSRDRRSRERLQALASQVSRDRQRLRQLASQDGARAAVERERAAAERASQVTEFPWDDDTIPFSQPSSPPRRLCTSCRTHRPATEFVNAREAKTSTNDSTKSGSHLSESELKLPATNVFAITSQSYCVAFGECTEERQTAQKSEGREEDKRFRFEFQIPPPNPRPNLLHYRPG</sequence>
<feature type="region of interest" description="Disordered" evidence="1">
    <location>
        <begin position="50"/>
        <end position="82"/>
    </location>
</feature>
<accession>A0A9P7PXG8</accession>
<dbReference type="EMBL" id="SRQM01000480">
    <property type="protein sequence ID" value="KAG6109550.1"/>
    <property type="molecule type" value="Genomic_DNA"/>
</dbReference>
<dbReference type="Proteomes" id="UP000732380">
    <property type="component" value="Unassembled WGS sequence"/>
</dbReference>
<feature type="region of interest" description="Disordered" evidence="1">
    <location>
        <begin position="248"/>
        <end position="267"/>
    </location>
</feature>
<proteinExistence type="predicted"/>
<evidence type="ECO:0000256" key="1">
    <source>
        <dbReference type="SAM" id="MobiDB-lite"/>
    </source>
</evidence>
<name>A0A9P7PXG8_9HYPO</name>
<feature type="region of interest" description="Disordered" evidence="1">
    <location>
        <begin position="214"/>
        <end position="236"/>
    </location>
</feature>
<evidence type="ECO:0000313" key="3">
    <source>
        <dbReference type="Proteomes" id="UP000732380"/>
    </source>
</evidence>
<feature type="non-terminal residue" evidence="2">
    <location>
        <position position="1"/>
    </location>
</feature>
<comment type="caution">
    <text evidence="2">The sequence shown here is derived from an EMBL/GenBank/DDBJ whole genome shotgun (WGS) entry which is preliminary data.</text>
</comment>
<gene>
    <name evidence="2" type="ORF">E4U13_005784</name>
</gene>
<reference evidence="2 3" key="1">
    <citation type="journal article" date="2020" name="bioRxiv">
        <title>Whole genome comparisons of ergot fungi reveals the divergence and evolution of species within the genus Claviceps are the result of varying mechanisms driving genome evolution and host range expansion.</title>
        <authorList>
            <person name="Wyka S.A."/>
            <person name="Mondo S.J."/>
            <person name="Liu M."/>
            <person name="Dettman J."/>
            <person name="Nalam V."/>
            <person name="Broders K.D."/>
        </authorList>
    </citation>
    <scope>NUCLEOTIDE SEQUENCE [LARGE SCALE GENOMIC DNA]</scope>
    <source>
        <strain evidence="2 3">LM576</strain>
    </source>
</reference>
<organism evidence="2 3">
    <name type="scientific">Claviceps humidiphila</name>
    <dbReference type="NCBI Taxonomy" id="1294629"/>
    <lineage>
        <taxon>Eukaryota</taxon>
        <taxon>Fungi</taxon>
        <taxon>Dikarya</taxon>
        <taxon>Ascomycota</taxon>
        <taxon>Pezizomycotina</taxon>
        <taxon>Sordariomycetes</taxon>
        <taxon>Hypocreomycetidae</taxon>
        <taxon>Hypocreales</taxon>
        <taxon>Clavicipitaceae</taxon>
        <taxon>Claviceps</taxon>
    </lineage>
</organism>
<evidence type="ECO:0000313" key="2">
    <source>
        <dbReference type="EMBL" id="KAG6109550.1"/>
    </source>
</evidence>
<feature type="region of interest" description="Disordered" evidence="1">
    <location>
        <begin position="329"/>
        <end position="365"/>
    </location>
</feature>